<dbReference type="Proteomes" id="UP001564626">
    <property type="component" value="Unassembled WGS sequence"/>
</dbReference>
<reference evidence="13 14" key="1">
    <citation type="submission" date="2024-08" db="EMBL/GenBank/DDBJ databases">
        <title>Genome mining of Saccharopolyspora cebuensis PGLac3 from Nigerian medicinal plant.</title>
        <authorList>
            <person name="Ezeobiora C.E."/>
            <person name="Igbokwe N.H."/>
            <person name="Amin D.H."/>
            <person name="Mendie U.E."/>
        </authorList>
    </citation>
    <scope>NUCLEOTIDE SEQUENCE [LARGE SCALE GENOMIC DNA]</scope>
    <source>
        <strain evidence="13 14">PGLac3</strain>
    </source>
</reference>
<evidence type="ECO:0000313" key="14">
    <source>
        <dbReference type="Proteomes" id="UP001564626"/>
    </source>
</evidence>
<comment type="caution">
    <text evidence="13">The sequence shown here is derived from an EMBL/GenBank/DDBJ whole genome shotgun (WGS) entry which is preliminary data.</text>
</comment>
<feature type="transmembrane region" description="Helical" evidence="11">
    <location>
        <begin position="56"/>
        <end position="76"/>
    </location>
</feature>
<evidence type="ECO:0000256" key="11">
    <source>
        <dbReference type="SAM" id="Phobius"/>
    </source>
</evidence>
<evidence type="ECO:0000256" key="4">
    <source>
        <dbReference type="ARBA" id="ARBA00022723"/>
    </source>
</evidence>
<keyword evidence="5" id="KW-0249">Electron transport</keyword>
<evidence type="ECO:0000256" key="5">
    <source>
        <dbReference type="ARBA" id="ARBA00022982"/>
    </source>
</evidence>
<sequence>MRFNEVFHEILHTWSWIAGVVFALVVVVLGWAVVFNRAGRRRRPLFRVSQNVRLELGYAAVLAAVAAVLVIVGFGANARVHDGEGNTAEAVPAERIDVTAYRWCWDFRYTSAPIQVTGECRGGEMPTVVVPAGRPVEFALTSHDVIHSFWLPDFAVKRDANPGQVNELRMTFPEQGRWKGRCSEYCGTHHVTMDFWVEVVSPEEYQDYLAAGGTAV</sequence>
<dbReference type="PANTHER" id="PTHR22888">
    <property type="entry name" value="CYTOCHROME C OXIDASE, SUBUNIT II"/>
    <property type="match status" value="1"/>
</dbReference>
<dbReference type="PROSITE" id="PS50857">
    <property type="entry name" value="COX2_CUA"/>
    <property type="match status" value="1"/>
</dbReference>
<comment type="similarity">
    <text evidence="2">Belongs to the cytochrome c oxidase subunit 2 family.</text>
</comment>
<evidence type="ECO:0000256" key="2">
    <source>
        <dbReference type="ARBA" id="ARBA00007866"/>
    </source>
</evidence>
<keyword evidence="14" id="KW-1185">Reference proteome</keyword>
<evidence type="ECO:0000256" key="6">
    <source>
        <dbReference type="ARBA" id="ARBA00023008"/>
    </source>
</evidence>
<name>A0ABV4CP87_9PSEU</name>
<protein>
    <recommendedName>
        <fullName evidence="9">Cytochrome aa3 subunit 2</fullName>
    </recommendedName>
</protein>
<evidence type="ECO:0000259" key="12">
    <source>
        <dbReference type="PROSITE" id="PS50857"/>
    </source>
</evidence>
<evidence type="ECO:0000256" key="1">
    <source>
        <dbReference type="ARBA" id="ARBA00004370"/>
    </source>
</evidence>
<keyword evidence="7 11" id="KW-0472">Membrane</keyword>
<evidence type="ECO:0000313" key="13">
    <source>
        <dbReference type="EMBL" id="MEY8042915.1"/>
    </source>
</evidence>
<dbReference type="PROSITE" id="PS00078">
    <property type="entry name" value="COX2"/>
    <property type="match status" value="1"/>
</dbReference>
<feature type="domain" description="Cytochrome oxidase subunit II copper A binding" evidence="12">
    <location>
        <begin position="91"/>
        <end position="211"/>
    </location>
</feature>
<dbReference type="EMBL" id="JBGEHV010000070">
    <property type="protein sequence ID" value="MEY8042915.1"/>
    <property type="molecule type" value="Genomic_DNA"/>
</dbReference>
<evidence type="ECO:0000256" key="8">
    <source>
        <dbReference type="ARBA" id="ARBA00024688"/>
    </source>
</evidence>
<comment type="function">
    <text evidence="8">Subunits I and II form the functional core of the enzyme complex. Electrons originating in cytochrome c are transferred via heme a and Cu(A) to the binuclear center formed by heme a3 and Cu(B).</text>
</comment>
<keyword evidence="11" id="KW-0812">Transmembrane</keyword>
<keyword evidence="3" id="KW-0813">Transport</keyword>
<keyword evidence="6" id="KW-0186">Copper</keyword>
<dbReference type="InterPro" id="IPR008972">
    <property type="entry name" value="Cupredoxin"/>
</dbReference>
<keyword evidence="11" id="KW-1133">Transmembrane helix</keyword>
<dbReference type="InterPro" id="IPR045187">
    <property type="entry name" value="CcO_II"/>
</dbReference>
<dbReference type="RefSeq" id="WP_345364071.1">
    <property type="nucleotide sequence ID" value="NZ_BAABII010000010.1"/>
</dbReference>
<dbReference type="Gene3D" id="2.60.40.420">
    <property type="entry name" value="Cupredoxins - blue copper proteins"/>
    <property type="match status" value="1"/>
</dbReference>
<organism evidence="13 14">
    <name type="scientific">Saccharopolyspora cebuensis</name>
    <dbReference type="NCBI Taxonomy" id="418759"/>
    <lineage>
        <taxon>Bacteria</taxon>
        <taxon>Bacillati</taxon>
        <taxon>Actinomycetota</taxon>
        <taxon>Actinomycetes</taxon>
        <taxon>Pseudonocardiales</taxon>
        <taxon>Pseudonocardiaceae</taxon>
        <taxon>Saccharopolyspora</taxon>
    </lineage>
</organism>
<proteinExistence type="inferred from homology"/>
<dbReference type="Pfam" id="PF00116">
    <property type="entry name" value="COX2"/>
    <property type="match status" value="1"/>
</dbReference>
<keyword evidence="4" id="KW-0479">Metal-binding</keyword>
<evidence type="ECO:0000256" key="10">
    <source>
        <dbReference type="ARBA" id="ARBA00047816"/>
    </source>
</evidence>
<comment type="subcellular location">
    <subcellularLocation>
        <location evidence="1">Membrane</location>
    </subcellularLocation>
</comment>
<dbReference type="SUPFAM" id="SSF49503">
    <property type="entry name" value="Cupredoxins"/>
    <property type="match status" value="1"/>
</dbReference>
<evidence type="ECO:0000256" key="9">
    <source>
        <dbReference type="ARBA" id="ARBA00031399"/>
    </source>
</evidence>
<accession>A0ABV4CP87</accession>
<comment type="catalytic activity">
    <reaction evidence="10">
        <text>4 Fe(II)-[cytochrome c] + O2 + 8 H(+)(in) = 4 Fe(III)-[cytochrome c] + 2 H2O + 4 H(+)(out)</text>
        <dbReference type="Rhea" id="RHEA:11436"/>
        <dbReference type="Rhea" id="RHEA-COMP:10350"/>
        <dbReference type="Rhea" id="RHEA-COMP:14399"/>
        <dbReference type="ChEBI" id="CHEBI:15377"/>
        <dbReference type="ChEBI" id="CHEBI:15378"/>
        <dbReference type="ChEBI" id="CHEBI:15379"/>
        <dbReference type="ChEBI" id="CHEBI:29033"/>
        <dbReference type="ChEBI" id="CHEBI:29034"/>
        <dbReference type="EC" id="7.1.1.9"/>
    </reaction>
</comment>
<evidence type="ECO:0000256" key="7">
    <source>
        <dbReference type="ARBA" id="ARBA00023136"/>
    </source>
</evidence>
<dbReference type="InterPro" id="IPR002429">
    <property type="entry name" value="CcO_II-like_C"/>
</dbReference>
<feature type="transmembrane region" description="Helical" evidence="11">
    <location>
        <begin position="14"/>
        <end position="35"/>
    </location>
</feature>
<evidence type="ECO:0000256" key="3">
    <source>
        <dbReference type="ARBA" id="ARBA00022448"/>
    </source>
</evidence>
<gene>
    <name evidence="13" type="ORF">AB8O55_26205</name>
</gene>
<dbReference type="InterPro" id="IPR001505">
    <property type="entry name" value="Copper_CuA"/>
</dbReference>
<dbReference type="PANTHER" id="PTHR22888:SF9">
    <property type="entry name" value="CYTOCHROME C OXIDASE SUBUNIT 2"/>
    <property type="match status" value="1"/>
</dbReference>